<keyword evidence="4" id="KW-1185">Reference proteome</keyword>
<comment type="caution">
    <text evidence="3">The sequence shown here is derived from an EMBL/GenBank/DDBJ whole genome shotgun (WGS) entry which is preliminary data.</text>
</comment>
<dbReference type="Pfam" id="PF08239">
    <property type="entry name" value="SH3_3"/>
    <property type="match status" value="1"/>
</dbReference>
<reference evidence="3 4" key="1">
    <citation type="submission" date="2023-10" db="EMBL/GenBank/DDBJ databases">
        <title>179-bfca-hs.</title>
        <authorList>
            <person name="Miliotis G."/>
            <person name="Sengupta P."/>
            <person name="Hameed A."/>
            <person name="Chuvochina M."/>
            <person name="Mcdonagh F."/>
            <person name="Simpson A.C."/>
            <person name="Singh N.K."/>
            <person name="Rekha P.D."/>
            <person name="Raman K."/>
            <person name="Hugenholtz P."/>
            <person name="Venkateswaran K."/>
        </authorList>
    </citation>
    <scope>NUCLEOTIDE SEQUENCE [LARGE SCALE GENOMIC DNA]</scope>
    <source>
        <strain evidence="3 4">179-BFC-A-HS</strain>
    </source>
</reference>
<accession>A0ABU5CEQ2</accession>
<feature type="region of interest" description="Disordered" evidence="1">
    <location>
        <begin position="1"/>
        <end position="62"/>
    </location>
</feature>
<feature type="domain" description="SH3b" evidence="2">
    <location>
        <begin position="27"/>
        <end position="98"/>
    </location>
</feature>
<dbReference type="PROSITE" id="PS51781">
    <property type="entry name" value="SH3B"/>
    <property type="match status" value="1"/>
</dbReference>
<dbReference type="InterPro" id="IPR003646">
    <property type="entry name" value="SH3-like_bac-type"/>
</dbReference>
<dbReference type="RefSeq" id="WP_306068265.1">
    <property type="nucleotide sequence ID" value="NZ_JAROCA020000001.1"/>
</dbReference>
<proteinExistence type="predicted"/>
<dbReference type="Gene3D" id="2.30.30.40">
    <property type="entry name" value="SH3 Domains"/>
    <property type="match status" value="1"/>
</dbReference>
<evidence type="ECO:0000313" key="4">
    <source>
        <dbReference type="Proteomes" id="UP001228376"/>
    </source>
</evidence>
<sequence length="206" mass="23151">MKSPKKEAASQTDDDAEDENKQEEKQDDIRYVNVSSAYVRSEHDLNSEATSVTGFGSPFKVEDSYHDEENDIEWLKVTSTDSDEKSGWISSKLVSTVAAESSDDTLISTLNDMLGIDMNDKSETLGRYEDEADLGDRDYMVKDGKITNITLRTDPAGMDEITGQLGEPKLKLKNELFYPGEKYYYLIGLDDNSNAERITIGFLKQE</sequence>
<organism evidence="3 4">
    <name type="scientific">Tigheibacillus jepli</name>
    <dbReference type="NCBI Taxonomy" id="3035914"/>
    <lineage>
        <taxon>Bacteria</taxon>
        <taxon>Bacillati</taxon>
        <taxon>Bacillota</taxon>
        <taxon>Bacilli</taxon>
        <taxon>Bacillales</taxon>
        <taxon>Bacillaceae</taxon>
        <taxon>Tigheibacillus</taxon>
    </lineage>
</organism>
<dbReference type="Proteomes" id="UP001228376">
    <property type="component" value="Unassembled WGS sequence"/>
</dbReference>
<dbReference type="EMBL" id="JAROCA020000001">
    <property type="protein sequence ID" value="MDY0404705.1"/>
    <property type="molecule type" value="Genomic_DNA"/>
</dbReference>
<gene>
    <name evidence="3" type="ORF">P5G51_004180</name>
</gene>
<evidence type="ECO:0000313" key="3">
    <source>
        <dbReference type="EMBL" id="MDY0404705.1"/>
    </source>
</evidence>
<protein>
    <recommendedName>
        <fullName evidence="2">SH3b domain-containing protein</fullName>
    </recommendedName>
</protein>
<evidence type="ECO:0000259" key="2">
    <source>
        <dbReference type="PROSITE" id="PS51781"/>
    </source>
</evidence>
<name>A0ABU5CEQ2_9BACI</name>
<evidence type="ECO:0000256" key="1">
    <source>
        <dbReference type="SAM" id="MobiDB-lite"/>
    </source>
</evidence>
<feature type="compositionally biased region" description="Acidic residues" evidence="1">
    <location>
        <begin position="12"/>
        <end position="21"/>
    </location>
</feature>